<accession>A0A369VV04</accession>
<sequence length="500" mass="55068">MTDMPPALPDIVIAGGGTAGWVAAAAFASQLNGLARIVLVESDEIGTVGVGESTIPTIRTFHNLLGIDERRFMAASQATFKLGISFEGWETPERRYFHAFGSVGRSVFMADFQHFWLEAAGRGFGGEYGDYSLESQAAAQGRFAAGAKSPLSYAYHLDATAYARFLRGLAEAAGVRRVEGRIERVERHDDGDIAALHLASGERVQGDVFVDCTGFRALLIGQTLGSDFVDWSEWLRADSAFAVQSAPSGAPVPYTRAIAHADGWRWRIPLQTRMGNGIVFSSKTLSADEARARLLGALDGEPLFEPRLLRFTSGMRREAWRNNCLALGLAAGFIEPLESTSIHLVMTAVTRFLQAFPFNGAAPAVRDRFNAQARAEWEHVRDFIILHYHLNRRPEAFWRECAAMRVPDTLAQRIAVFRDSAGAWQDQDEIFRTDSWVEVMLGQGEHPRAHHRLPSLLPDDQLRQSLGELSRGIAEQVRGLPSHKDFLDSYCPHQGSAAAA</sequence>
<dbReference type="AlphaFoldDB" id="A0A369VV04"/>
<evidence type="ECO:0000256" key="1">
    <source>
        <dbReference type="PIRSR" id="PIRSR011396-1"/>
    </source>
</evidence>
<dbReference type="Gene3D" id="3.50.50.60">
    <property type="entry name" value="FAD/NAD(P)-binding domain"/>
    <property type="match status" value="1"/>
</dbReference>
<keyword evidence="2" id="KW-0547">Nucleotide-binding</keyword>
<dbReference type="InterPro" id="IPR006905">
    <property type="entry name" value="Flavin_halogenase"/>
</dbReference>
<proteinExistence type="predicted"/>
<dbReference type="GO" id="GO:0004497">
    <property type="term" value="F:monooxygenase activity"/>
    <property type="evidence" value="ECO:0007669"/>
    <property type="project" value="InterPro"/>
</dbReference>
<organism evidence="3 4">
    <name type="scientific">Sphingomonas aracearum</name>
    <dbReference type="NCBI Taxonomy" id="2283317"/>
    <lineage>
        <taxon>Bacteria</taxon>
        <taxon>Pseudomonadati</taxon>
        <taxon>Pseudomonadota</taxon>
        <taxon>Alphaproteobacteria</taxon>
        <taxon>Sphingomonadales</taxon>
        <taxon>Sphingomonadaceae</taxon>
        <taxon>Sphingomonas</taxon>
    </lineage>
</organism>
<keyword evidence="2" id="KW-0274">FAD</keyword>
<feature type="binding site" evidence="2">
    <location>
        <position position="81"/>
    </location>
    <ligand>
        <name>7-chloro-L-tryptophan</name>
        <dbReference type="ChEBI" id="CHEBI:58713"/>
    </ligand>
</feature>
<dbReference type="Pfam" id="PF04820">
    <property type="entry name" value="Trp_halogenase"/>
    <property type="match status" value="1"/>
</dbReference>
<keyword evidence="4" id="KW-1185">Reference proteome</keyword>
<dbReference type="InterPro" id="IPR036188">
    <property type="entry name" value="FAD/NAD-bd_sf"/>
</dbReference>
<evidence type="ECO:0000256" key="2">
    <source>
        <dbReference type="PIRSR" id="PIRSR011396-2"/>
    </source>
</evidence>
<feature type="binding site" evidence="2">
    <location>
        <begin position="16"/>
        <end position="19"/>
    </location>
    <ligand>
        <name>FAD</name>
        <dbReference type="ChEBI" id="CHEBI:57692"/>
    </ligand>
</feature>
<dbReference type="Proteomes" id="UP000253918">
    <property type="component" value="Unassembled WGS sequence"/>
</dbReference>
<protein>
    <submittedName>
        <fullName evidence="3">Tryptophan 7-halogenase</fullName>
    </submittedName>
</protein>
<feature type="binding site" evidence="2">
    <location>
        <position position="342"/>
    </location>
    <ligand>
        <name>FAD</name>
        <dbReference type="ChEBI" id="CHEBI:57692"/>
    </ligand>
</feature>
<dbReference type="PANTHER" id="PTHR43747">
    <property type="entry name" value="FAD-BINDING PROTEIN"/>
    <property type="match status" value="1"/>
</dbReference>
<dbReference type="GO" id="GO:0000166">
    <property type="term" value="F:nucleotide binding"/>
    <property type="evidence" value="ECO:0007669"/>
    <property type="project" value="UniProtKB-KW"/>
</dbReference>
<dbReference type="OrthoDB" id="462203at2"/>
<name>A0A369VV04_9SPHN</name>
<comment type="caution">
    <text evidence="3">The sequence shown here is derived from an EMBL/GenBank/DDBJ whole genome shotgun (WGS) entry which is preliminary data.</text>
</comment>
<keyword evidence="2" id="KW-0285">Flavoprotein</keyword>
<dbReference type="PANTHER" id="PTHR43747:SF4">
    <property type="entry name" value="FLAVIN-DEPENDENT TRYPTOPHAN HALOGENASE"/>
    <property type="match status" value="1"/>
</dbReference>
<evidence type="ECO:0000313" key="4">
    <source>
        <dbReference type="Proteomes" id="UP000253918"/>
    </source>
</evidence>
<feature type="active site" evidence="1">
    <location>
        <position position="81"/>
    </location>
</feature>
<dbReference type="SUPFAM" id="SSF51905">
    <property type="entry name" value="FAD/NAD(P)-binding domain"/>
    <property type="match status" value="1"/>
</dbReference>
<dbReference type="PIRSF" id="PIRSF011396">
    <property type="entry name" value="Trp_halogenase"/>
    <property type="match status" value="1"/>
</dbReference>
<feature type="binding site" evidence="2">
    <location>
        <position position="338"/>
    </location>
    <ligand>
        <name>L-tryptophan</name>
        <dbReference type="ChEBI" id="CHEBI:57912"/>
    </ligand>
</feature>
<dbReference type="InterPro" id="IPR033856">
    <property type="entry name" value="Trp_halogen"/>
</dbReference>
<dbReference type="EMBL" id="QQNB01000002">
    <property type="protein sequence ID" value="RDE05689.1"/>
    <property type="molecule type" value="Genomic_DNA"/>
</dbReference>
<gene>
    <name evidence="3" type="ORF">DVW87_10785</name>
</gene>
<evidence type="ECO:0000313" key="3">
    <source>
        <dbReference type="EMBL" id="RDE05689.1"/>
    </source>
</evidence>
<reference evidence="3 4" key="1">
    <citation type="submission" date="2018-07" db="EMBL/GenBank/DDBJ databases">
        <title>a novel species of Sphingomonas isolated from the rhizosphere soil of Araceae plant.</title>
        <authorList>
            <person name="Zhiyong W."/>
            <person name="Qinglan Z."/>
            <person name="Zhiwei F."/>
            <person name="Ding X."/>
            <person name="Gejiao W."/>
            <person name="Shixue Z."/>
        </authorList>
    </citation>
    <scope>NUCLEOTIDE SEQUENCE [LARGE SCALE GENOMIC DNA]</scope>
    <source>
        <strain evidence="3 4">WZY 27</strain>
    </source>
</reference>
<dbReference type="InterPro" id="IPR050816">
    <property type="entry name" value="Flavin-dep_Halogenase_NPB"/>
</dbReference>
<feature type="binding site" evidence="2">
    <location>
        <position position="329"/>
    </location>
    <ligand>
        <name>FAD</name>
        <dbReference type="ChEBI" id="CHEBI:57692"/>
    </ligand>
</feature>
<dbReference type="RefSeq" id="WP_114687758.1">
    <property type="nucleotide sequence ID" value="NZ_QQNB01000002.1"/>
</dbReference>